<feature type="domain" description="Aminotransferase class I/classII large" evidence="2">
    <location>
        <begin position="62"/>
        <end position="466"/>
    </location>
</feature>
<dbReference type="InterPro" id="IPR004839">
    <property type="entry name" value="Aminotransferase_I/II_large"/>
</dbReference>
<dbReference type="RefSeq" id="XP_007839619.1">
    <property type="nucleotide sequence ID" value="XM_007841428.1"/>
</dbReference>
<evidence type="ECO:0000313" key="4">
    <source>
        <dbReference type="Proteomes" id="UP000030651"/>
    </source>
</evidence>
<dbReference type="InParanoid" id="W3WPW5"/>
<sequence>MATAQPVSRPPANASHLDNSNSALKPINLLRGWPAPSLLPAAALQSASASVLSDPSISVPALQYGPDPGFQPLREQLAGWLSEFYGTDETADRIAVTGGASQSVACILQSYTDPSYTQAVWMVAPCYFLACPIFRDSGFNGRLHAVPEDNEGIDLEFLGREIAKLEADSYGRDGTSGPRYKDPKPYRKIYRHIFYCVPSFSNPSGKTMSLARRRGLVELAREWDALVICDDVYDMLQWPLIPATNLSPELHTAEHPSRLTTSVLPRLVDIDTQLGRSRHDPVGQHFGHAVSNGSFSKLVGPGMRTGWVDATPDFALGVAQTGSTKSGGAPSQFSAAVLSALLGSGGLARHIEENLKPAYQRRHALIMDAVRRFLVPLGAEVRANSLEGGDGEREHIFGGYFIWIHFPGGPSTKLISDRCREENLAIGAGALFEVQGDEDAVRLDKDIRLCFAWEDEEDLVEGVERLAKVVDAIQKGGEHAASKRKAPSDENDDADQFK</sequence>
<name>W3WPW5_PESFW</name>
<dbReference type="InterPro" id="IPR015422">
    <property type="entry name" value="PyrdxlP-dep_Trfase_small"/>
</dbReference>
<dbReference type="STRING" id="1229662.W3WPW5"/>
<feature type="compositionally biased region" description="Acidic residues" evidence="1">
    <location>
        <begin position="489"/>
        <end position="498"/>
    </location>
</feature>
<dbReference type="GeneID" id="19277860"/>
<dbReference type="GO" id="GO:0047536">
    <property type="term" value="F:2-aminoadipate transaminase activity"/>
    <property type="evidence" value="ECO:0007669"/>
    <property type="project" value="TreeGrafter"/>
</dbReference>
<dbReference type="CDD" id="cd00609">
    <property type="entry name" value="AAT_like"/>
    <property type="match status" value="1"/>
</dbReference>
<reference evidence="4" key="1">
    <citation type="journal article" date="2015" name="BMC Genomics">
        <title>Genomic and transcriptomic analysis of the endophytic fungus Pestalotiopsis fici reveals its lifestyle and high potential for synthesis of natural products.</title>
        <authorList>
            <person name="Wang X."/>
            <person name="Zhang X."/>
            <person name="Liu L."/>
            <person name="Xiang M."/>
            <person name="Wang W."/>
            <person name="Sun X."/>
            <person name="Che Y."/>
            <person name="Guo L."/>
            <person name="Liu G."/>
            <person name="Guo L."/>
            <person name="Wang C."/>
            <person name="Yin W.B."/>
            <person name="Stadler M."/>
            <person name="Zhang X."/>
            <person name="Liu X."/>
        </authorList>
    </citation>
    <scope>NUCLEOTIDE SEQUENCE [LARGE SCALE GENOMIC DNA]</scope>
    <source>
        <strain evidence="4">W106-1 / CGMCC3.15140</strain>
    </source>
</reference>
<accession>W3WPW5</accession>
<keyword evidence="4" id="KW-1185">Reference proteome</keyword>
<gene>
    <name evidence="3" type="ORF">PFICI_12847</name>
</gene>
<dbReference type="FunCoup" id="W3WPW5">
    <property type="interactions" value="64"/>
</dbReference>
<dbReference type="Gene3D" id="3.90.1150.10">
    <property type="entry name" value="Aspartate Aminotransferase, domain 1"/>
    <property type="match status" value="1"/>
</dbReference>
<dbReference type="EMBL" id="KI912118">
    <property type="protein sequence ID" value="ETS75903.1"/>
    <property type="molecule type" value="Genomic_DNA"/>
</dbReference>
<dbReference type="AlphaFoldDB" id="W3WPW5"/>
<dbReference type="HOGENOM" id="CLU_017584_0_6_1"/>
<dbReference type="Pfam" id="PF00155">
    <property type="entry name" value="Aminotran_1_2"/>
    <property type="match status" value="1"/>
</dbReference>
<dbReference type="InterPro" id="IPR015421">
    <property type="entry name" value="PyrdxlP-dep_Trfase_major"/>
</dbReference>
<dbReference type="Proteomes" id="UP000030651">
    <property type="component" value="Unassembled WGS sequence"/>
</dbReference>
<dbReference type="KEGG" id="pfy:PFICI_12847"/>
<evidence type="ECO:0000259" key="2">
    <source>
        <dbReference type="Pfam" id="PF00155"/>
    </source>
</evidence>
<dbReference type="OMA" id="MIALDSM"/>
<dbReference type="PANTHER" id="PTHR42858:SF1">
    <property type="entry name" value="LD15494P"/>
    <property type="match status" value="1"/>
</dbReference>
<dbReference type="SUPFAM" id="SSF53383">
    <property type="entry name" value="PLP-dependent transferases"/>
    <property type="match status" value="1"/>
</dbReference>
<feature type="region of interest" description="Disordered" evidence="1">
    <location>
        <begin position="475"/>
        <end position="498"/>
    </location>
</feature>
<organism evidence="3 4">
    <name type="scientific">Pestalotiopsis fici (strain W106-1 / CGMCC3.15140)</name>
    <dbReference type="NCBI Taxonomy" id="1229662"/>
    <lineage>
        <taxon>Eukaryota</taxon>
        <taxon>Fungi</taxon>
        <taxon>Dikarya</taxon>
        <taxon>Ascomycota</taxon>
        <taxon>Pezizomycotina</taxon>
        <taxon>Sordariomycetes</taxon>
        <taxon>Xylariomycetidae</taxon>
        <taxon>Amphisphaeriales</taxon>
        <taxon>Sporocadaceae</taxon>
        <taxon>Pestalotiopsis</taxon>
    </lineage>
</organism>
<dbReference type="PANTHER" id="PTHR42858">
    <property type="entry name" value="AMINOTRANSFERASE"/>
    <property type="match status" value="1"/>
</dbReference>
<dbReference type="GO" id="GO:0030170">
    <property type="term" value="F:pyridoxal phosphate binding"/>
    <property type="evidence" value="ECO:0007669"/>
    <property type="project" value="InterPro"/>
</dbReference>
<evidence type="ECO:0000256" key="1">
    <source>
        <dbReference type="SAM" id="MobiDB-lite"/>
    </source>
</evidence>
<proteinExistence type="predicted"/>
<dbReference type="InterPro" id="IPR015424">
    <property type="entry name" value="PyrdxlP-dep_Trfase"/>
</dbReference>
<dbReference type="eggNOG" id="KOG0634">
    <property type="taxonomic scope" value="Eukaryota"/>
</dbReference>
<evidence type="ECO:0000313" key="3">
    <source>
        <dbReference type="EMBL" id="ETS75903.1"/>
    </source>
</evidence>
<protein>
    <recommendedName>
        <fullName evidence="2">Aminotransferase class I/classII large domain-containing protein</fullName>
    </recommendedName>
</protein>
<dbReference type="OrthoDB" id="7042322at2759"/>
<dbReference type="Gene3D" id="3.40.640.10">
    <property type="entry name" value="Type I PLP-dependent aspartate aminotransferase-like (Major domain)"/>
    <property type="match status" value="1"/>
</dbReference>